<dbReference type="SMART" id="SM00456">
    <property type="entry name" value="WW"/>
    <property type="match status" value="2"/>
</dbReference>
<feature type="domain" description="FF" evidence="10">
    <location>
        <begin position="248"/>
        <end position="302"/>
    </location>
</feature>
<dbReference type="SUPFAM" id="SSF51045">
    <property type="entry name" value="WW domain"/>
    <property type="match status" value="2"/>
</dbReference>
<dbReference type="SMART" id="SM00441">
    <property type="entry name" value="FF"/>
    <property type="match status" value="4"/>
</dbReference>
<sequence>MSGSQPITPGAGGVPIPSTPFPPATPYGIPPPGFPNGVPGYPGTPPIVAQPPHFGAPPYINASPQTKPVSNTGSHVTMESDPQSVWTEHKSPDGRTYYYNSITKQSLWDKPDELKTSAEILLSQCPWKEYKTEDGKTYYHNVATKESCWTIPQELNDLKSKIATETNKTNGSDAPKAPVESAPTSSIQQVATSPKPKQPVSALDQAMAATLAAISAPSPQIEFNDMKVSPASDSRSSTPDLRATFKDKKEAIEAFKDLLKEKNVPSNSTWEQALKLIQRDPRFAALSKLTERKQAFHAYKTQKQKEDKEEQRLRAKKAKEDLEAFLMKDSRINSTTKYYRCEEVFGTLEVWKSVPENERRDIYEDVIFHLSKREKEEEKTLRKRNMKNLTRVLDSITDITHKTTWTEAQQLLLDNSSFAEDNYLLAMDKEDALVVFETHIRELEQEENEEREREKRRTKRLQRKNRDSFIMLLDELHENGKLTSMSLWVELYPTISADLRFSAMLGQPGSSPLDLFKFYTEDLKSRFHDEKKIVKEILREKQFTIDVNSSYEEFMAVISQDDRCSSLDAGNLKLTFNALLEKAELKEKEKNKEETKKLRKLENSFRSLLKDSNVTHLDNWESVKPKVEDNSAFNCIQNEADRIRIFKEYQKDLEETCSHHHSRSRKNKKKEKKSRKQSSSSRSSSGARSVSQSKSPHRKGNEDQGEVNEESYASVPSKKNKKKKSRKKREQGYSSSSDSEQNRSKGKKKEKEARGKYDSTSEKKGNEEGEWSEDELERKRRLLLEQLAEEHQ</sequence>
<dbReference type="Pfam" id="PF00397">
    <property type="entry name" value="WW"/>
    <property type="match status" value="2"/>
</dbReference>
<evidence type="ECO:0000256" key="4">
    <source>
        <dbReference type="ARBA" id="ARBA00072039"/>
    </source>
</evidence>
<feature type="region of interest" description="Disordered" evidence="8">
    <location>
        <begin position="1"/>
        <end position="93"/>
    </location>
</feature>
<dbReference type="GO" id="GO:0003723">
    <property type="term" value="F:RNA binding"/>
    <property type="evidence" value="ECO:0007669"/>
    <property type="project" value="TreeGrafter"/>
</dbReference>
<dbReference type="InterPro" id="IPR039726">
    <property type="entry name" value="Prp40-like"/>
</dbReference>
<evidence type="ECO:0000256" key="5">
    <source>
        <dbReference type="ARBA" id="ARBA00075613"/>
    </source>
</evidence>
<feature type="domain" description="FF" evidence="10">
    <location>
        <begin position="597"/>
        <end position="652"/>
    </location>
</feature>
<feature type="compositionally biased region" description="Pro residues" evidence="8">
    <location>
        <begin position="17"/>
        <end position="34"/>
    </location>
</feature>
<feature type="region of interest" description="Disordered" evidence="8">
    <location>
        <begin position="654"/>
        <end position="777"/>
    </location>
</feature>
<evidence type="ECO:0000256" key="2">
    <source>
        <dbReference type="ARBA" id="ARBA00058987"/>
    </source>
</evidence>
<protein>
    <recommendedName>
        <fullName evidence="4">Pre-mRNA-processing factor 40 homolog B</fullName>
    </recommendedName>
    <alternativeName>
        <fullName evidence="5">Huntingtin yeast partner C</fullName>
    </alternativeName>
    <alternativeName>
        <fullName evidence="6">Huntingtin-interacting protein C</fullName>
    </alternativeName>
</protein>
<feature type="coiled-coil region" evidence="7">
    <location>
        <begin position="576"/>
        <end position="611"/>
    </location>
</feature>
<dbReference type="SUPFAM" id="SSF81698">
    <property type="entry name" value="FF domain"/>
    <property type="match status" value="5"/>
</dbReference>
<dbReference type="GO" id="GO:0005685">
    <property type="term" value="C:U1 snRNP"/>
    <property type="evidence" value="ECO:0007669"/>
    <property type="project" value="TreeGrafter"/>
</dbReference>
<dbReference type="Pfam" id="PF25432">
    <property type="entry name" value="FF_PRPF40A"/>
    <property type="match status" value="1"/>
</dbReference>
<keyword evidence="7" id="KW-0175">Coiled coil</keyword>
<evidence type="ECO:0000256" key="3">
    <source>
        <dbReference type="ARBA" id="ARBA00063790"/>
    </source>
</evidence>
<dbReference type="EMBL" id="LR023391">
    <property type="protein sequence ID" value="SVE93010.1"/>
    <property type="molecule type" value="mRNA"/>
</dbReference>
<evidence type="ECO:0000256" key="8">
    <source>
        <dbReference type="SAM" id="MobiDB-lite"/>
    </source>
</evidence>
<dbReference type="Pfam" id="PF01846">
    <property type="entry name" value="FF"/>
    <property type="match status" value="3"/>
</dbReference>
<feature type="domain" description="WW" evidence="9">
    <location>
        <begin position="126"/>
        <end position="154"/>
    </location>
</feature>
<evidence type="ECO:0000256" key="1">
    <source>
        <dbReference type="ARBA" id="ARBA00022737"/>
    </source>
</evidence>
<name>A0A4Y7NIG1_9CRUS</name>
<feature type="coiled-coil region" evidence="7">
    <location>
        <begin position="299"/>
        <end position="328"/>
    </location>
</feature>
<feature type="domain" description="FF" evidence="10">
    <location>
        <begin position="462"/>
        <end position="522"/>
    </location>
</feature>
<feature type="domain" description="WW" evidence="9">
    <location>
        <begin position="80"/>
        <end position="113"/>
    </location>
</feature>
<dbReference type="InterPro" id="IPR001202">
    <property type="entry name" value="WW_dom"/>
</dbReference>
<evidence type="ECO:0000259" key="10">
    <source>
        <dbReference type="PROSITE" id="PS51676"/>
    </source>
</evidence>
<dbReference type="GO" id="GO:0045292">
    <property type="term" value="P:mRNA cis splicing, via spliceosome"/>
    <property type="evidence" value="ECO:0007669"/>
    <property type="project" value="InterPro"/>
</dbReference>
<feature type="compositionally biased region" description="Basic and acidic residues" evidence="8">
    <location>
        <begin position="749"/>
        <end position="767"/>
    </location>
</feature>
<feature type="compositionally biased region" description="Basic residues" evidence="8">
    <location>
        <begin position="718"/>
        <end position="729"/>
    </location>
</feature>
<feature type="compositionally biased region" description="Polar residues" evidence="8">
    <location>
        <begin position="182"/>
        <end position="192"/>
    </location>
</feature>
<dbReference type="GO" id="GO:0071004">
    <property type="term" value="C:U2-type prespliceosome"/>
    <property type="evidence" value="ECO:0007669"/>
    <property type="project" value="TreeGrafter"/>
</dbReference>
<dbReference type="FunFam" id="2.20.70.10:FF:000050">
    <property type="entry name" value="pre-mRNA-processing factor 40 homolog B isoform X1"/>
    <property type="match status" value="1"/>
</dbReference>
<evidence type="ECO:0000259" key="9">
    <source>
        <dbReference type="PROSITE" id="PS50020"/>
    </source>
</evidence>
<evidence type="ECO:0000256" key="7">
    <source>
        <dbReference type="SAM" id="Coils"/>
    </source>
</evidence>
<organism evidence="11">
    <name type="scientific">Moina brachiata</name>
    <dbReference type="NCBI Taxonomy" id="675436"/>
    <lineage>
        <taxon>Eukaryota</taxon>
        <taxon>Metazoa</taxon>
        <taxon>Ecdysozoa</taxon>
        <taxon>Arthropoda</taxon>
        <taxon>Crustacea</taxon>
        <taxon>Branchiopoda</taxon>
        <taxon>Diplostraca</taxon>
        <taxon>Cladocera</taxon>
        <taxon>Anomopoda</taxon>
        <taxon>Moinidae</taxon>
        <taxon>Moina</taxon>
    </lineage>
</organism>
<reference evidence="11" key="1">
    <citation type="submission" date="2018-08" db="EMBL/GenBank/DDBJ databases">
        <authorList>
            <person name="Cornetti L."/>
        </authorList>
    </citation>
    <scope>NUCLEOTIDE SEQUENCE</scope>
    <source>
        <strain evidence="11">DE-FRO-2-1</strain>
    </source>
</reference>
<feature type="compositionally biased region" description="Low complexity" evidence="8">
    <location>
        <begin position="677"/>
        <end position="694"/>
    </location>
</feature>
<dbReference type="Gene3D" id="1.10.10.440">
    <property type="entry name" value="FF domain"/>
    <property type="match status" value="4"/>
</dbReference>
<gene>
    <name evidence="11" type="primary">EOG090X064W</name>
</gene>
<dbReference type="AlphaFoldDB" id="A0A4Y7NIG1"/>
<dbReference type="FunFam" id="1.10.10.440:FF:000002">
    <property type="entry name" value="pre-mRNA-processing factor 40 homolog A isoform X1"/>
    <property type="match status" value="1"/>
</dbReference>
<dbReference type="InterPro" id="IPR002713">
    <property type="entry name" value="FF_domain"/>
</dbReference>
<dbReference type="PANTHER" id="PTHR11864:SF0">
    <property type="entry name" value="PRP40 PRE-MRNA PROCESSING FACTOR 40 HOMOLOG A (YEAST)"/>
    <property type="match status" value="1"/>
</dbReference>
<dbReference type="CDD" id="cd00201">
    <property type="entry name" value="WW"/>
    <property type="match status" value="2"/>
</dbReference>
<dbReference type="Gene3D" id="2.20.70.10">
    <property type="match status" value="2"/>
</dbReference>
<feature type="compositionally biased region" description="Basic residues" evidence="8">
    <location>
        <begin position="659"/>
        <end position="676"/>
    </location>
</feature>
<dbReference type="PROSITE" id="PS51676">
    <property type="entry name" value="FF"/>
    <property type="match status" value="4"/>
</dbReference>
<feature type="compositionally biased region" description="Polar residues" evidence="8">
    <location>
        <begin position="62"/>
        <end position="86"/>
    </location>
</feature>
<dbReference type="InterPro" id="IPR036517">
    <property type="entry name" value="FF_domain_sf"/>
</dbReference>
<evidence type="ECO:0000313" key="11">
    <source>
        <dbReference type="EMBL" id="SVE93010.1"/>
    </source>
</evidence>
<comment type="function">
    <text evidence="2">May be involved in pre-mRNA splicing.</text>
</comment>
<dbReference type="FunFam" id="1.10.10.440:FF:000015">
    <property type="entry name" value="pre-mRNA-processing factor 40 homolog B isoform X2"/>
    <property type="match status" value="1"/>
</dbReference>
<feature type="region of interest" description="Disordered" evidence="8">
    <location>
        <begin position="161"/>
        <end position="200"/>
    </location>
</feature>
<proteinExistence type="evidence at transcript level"/>
<feature type="coiled-coil region" evidence="7">
    <location>
        <begin position="426"/>
        <end position="464"/>
    </location>
</feature>
<keyword evidence="1" id="KW-0677">Repeat</keyword>
<feature type="compositionally biased region" description="Polar residues" evidence="8">
    <location>
        <begin position="163"/>
        <end position="172"/>
    </location>
</feature>
<dbReference type="InterPro" id="IPR036020">
    <property type="entry name" value="WW_dom_sf"/>
</dbReference>
<evidence type="ECO:0000256" key="6">
    <source>
        <dbReference type="ARBA" id="ARBA00080326"/>
    </source>
</evidence>
<comment type="subunit">
    <text evidence="3">Interacts with the N-terminus of HD.</text>
</comment>
<dbReference type="PANTHER" id="PTHR11864">
    <property type="entry name" value="PRE-MRNA-PROCESSING PROTEIN PRP40"/>
    <property type="match status" value="1"/>
</dbReference>
<dbReference type="PROSITE" id="PS50020">
    <property type="entry name" value="WW_DOMAIN_2"/>
    <property type="match status" value="2"/>
</dbReference>
<accession>A0A4Y7NIG1</accession>
<dbReference type="PROSITE" id="PS01159">
    <property type="entry name" value="WW_DOMAIN_1"/>
    <property type="match status" value="1"/>
</dbReference>
<dbReference type="FunFam" id="1.10.10.440:FF:000003">
    <property type="entry name" value="Pre-mRNA processing factor 40 homolog A"/>
    <property type="match status" value="1"/>
</dbReference>
<feature type="domain" description="FF" evidence="10">
    <location>
        <begin position="526"/>
        <end position="582"/>
    </location>
</feature>